<evidence type="ECO:0000313" key="8">
    <source>
        <dbReference type="EMBL" id="RLN05156.1"/>
    </source>
</evidence>
<proteinExistence type="inferred from homology"/>
<dbReference type="Pfam" id="PF07847">
    <property type="entry name" value="PCO_ADO"/>
    <property type="match status" value="1"/>
</dbReference>
<protein>
    <recommendedName>
        <fullName evidence="3">cysteine dioxygenase</fullName>
        <ecNumber evidence="3">1.13.11.20</ecNumber>
    </recommendedName>
</protein>
<dbReference type="InterPro" id="IPR014710">
    <property type="entry name" value="RmlC-like_jellyroll"/>
</dbReference>
<dbReference type="EMBL" id="PQIB02000008">
    <property type="protein sequence ID" value="RLN05156.1"/>
    <property type="molecule type" value="Genomic_DNA"/>
</dbReference>
<dbReference type="PANTHER" id="PTHR22966">
    <property type="entry name" value="2-AMINOETHANETHIOL DIOXYGENASE"/>
    <property type="match status" value="1"/>
</dbReference>
<dbReference type="GO" id="GO:0017172">
    <property type="term" value="F:cysteine dioxygenase activity"/>
    <property type="evidence" value="ECO:0007669"/>
    <property type="project" value="UniProtKB-EC"/>
</dbReference>
<name>A0A3L6RL35_PANMI</name>
<dbReference type="InterPro" id="IPR011051">
    <property type="entry name" value="RmlC_Cupin_sf"/>
</dbReference>
<dbReference type="OrthoDB" id="271433at2759"/>
<sequence length="363" mass="39078">MAVAFPPHIMALSKVQRLYDACDVVFASPAAGAPTLGEIRWLQKILDGVEAADVGIDDGEKPSSSDDELSPKGGRFLSARAFTRITYVHIHQCEDFSMGVFCFPAGATLPLHDHPEMVVLSKLLYGSVRVRSYDWAVAAPPRSAARKCGLARVVAADEVRRAPCEASVLFPRSGGNLHAFTAVTPCAILDVLTPPYSEERGRPSTYFTDVPIPSLPGFAFLEETDLPEDFSVAGAPYLGPELTVGSRGGERWRGRRGSGCWWWGAGGSGYLGQHHLATFALAASCLDVAFIHHSQAPPQPVLDAPPSIRAFRVDLRSGDGFEAISARVLRPGNEILCSRSFRLLSAVSHSSRTLPIQPRSSAN</sequence>
<evidence type="ECO:0000256" key="1">
    <source>
        <dbReference type="ARBA" id="ARBA00001954"/>
    </source>
</evidence>
<keyword evidence="6" id="KW-0408">Iron</keyword>
<dbReference type="EC" id="1.13.11.20" evidence="3"/>
<dbReference type="AlphaFoldDB" id="A0A3L6RL35"/>
<evidence type="ECO:0000256" key="5">
    <source>
        <dbReference type="ARBA" id="ARBA00023002"/>
    </source>
</evidence>
<keyword evidence="9" id="KW-1185">Reference proteome</keyword>
<dbReference type="GO" id="GO:0046872">
    <property type="term" value="F:metal ion binding"/>
    <property type="evidence" value="ECO:0007669"/>
    <property type="project" value="UniProtKB-KW"/>
</dbReference>
<dbReference type="STRING" id="4540.A0A3L6RL35"/>
<dbReference type="Proteomes" id="UP000275267">
    <property type="component" value="Unassembled WGS sequence"/>
</dbReference>
<evidence type="ECO:0000313" key="9">
    <source>
        <dbReference type="Proteomes" id="UP000275267"/>
    </source>
</evidence>
<keyword evidence="4" id="KW-0479">Metal-binding</keyword>
<gene>
    <name evidence="8" type="ORF">C2845_PM13G20560</name>
</gene>
<evidence type="ECO:0000256" key="7">
    <source>
        <dbReference type="ARBA" id="ARBA00024284"/>
    </source>
</evidence>
<comment type="catalytic activity">
    <reaction evidence="7">
        <text>L-cysteine + O2 = 3-sulfino-L-alanine + H(+)</text>
        <dbReference type="Rhea" id="RHEA:20441"/>
        <dbReference type="ChEBI" id="CHEBI:15378"/>
        <dbReference type="ChEBI" id="CHEBI:15379"/>
        <dbReference type="ChEBI" id="CHEBI:35235"/>
        <dbReference type="ChEBI" id="CHEBI:61085"/>
        <dbReference type="EC" id="1.13.11.20"/>
    </reaction>
    <physiologicalReaction direction="left-to-right" evidence="7">
        <dbReference type="Rhea" id="RHEA:20442"/>
    </physiologicalReaction>
</comment>
<evidence type="ECO:0000256" key="3">
    <source>
        <dbReference type="ARBA" id="ARBA00013133"/>
    </source>
</evidence>
<accession>A0A3L6RL35</accession>
<dbReference type="PANTHER" id="PTHR22966:SF68">
    <property type="entry name" value="CYSTEINE DIOXYGENASE"/>
    <property type="match status" value="1"/>
</dbReference>
<comment type="cofactor">
    <cofactor evidence="1">
        <name>Fe(2+)</name>
        <dbReference type="ChEBI" id="CHEBI:29033"/>
    </cofactor>
</comment>
<organism evidence="8 9">
    <name type="scientific">Panicum miliaceum</name>
    <name type="common">Proso millet</name>
    <name type="synonym">Broomcorn millet</name>
    <dbReference type="NCBI Taxonomy" id="4540"/>
    <lineage>
        <taxon>Eukaryota</taxon>
        <taxon>Viridiplantae</taxon>
        <taxon>Streptophyta</taxon>
        <taxon>Embryophyta</taxon>
        <taxon>Tracheophyta</taxon>
        <taxon>Spermatophyta</taxon>
        <taxon>Magnoliopsida</taxon>
        <taxon>Liliopsida</taxon>
        <taxon>Poales</taxon>
        <taxon>Poaceae</taxon>
        <taxon>PACMAD clade</taxon>
        <taxon>Panicoideae</taxon>
        <taxon>Panicodae</taxon>
        <taxon>Paniceae</taxon>
        <taxon>Panicinae</taxon>
        <taxon>Panicum</taxon>
        <taxon>Panicum sect. Panicum</taxon>
    </lineage>
</organism>
<evidence type="ECO:0000256" key="4">
    <source>
        <dbReference type="ARBA" id="ARBA00022723"/>
    </source>
</evidence>
<dbReference type="SUPFAM" id="SSF51182">
    <property type="entry name" value="RmlC-like cupins"/>
    <property type="match status" value="1"/>
</dbReference>
<evidence type="ECO:0000256" key="6">
    <source>
        <dbReference type="ARBA" id="ARBA00023004"/>
    </source>
</evidence>
<evidence type="ECO:0000256" key="2">
    <source>
        <dbReference type="ARBA" id="ARBA00006622"/>
    </source>
</evidence>
<comment type="caution">
    <text evidence="8">The sequence shown here is derived from an EMBL/GenBank/DDBJ whole genome shotgun (WGS) entry which is preliminary data.</text>
</comment>
<reference evidence="9" key="1">
    <citation type="journal article" date="2019" name="Nat. Commun.">
        <title>The genome of broomcorn millet.</title>
        <authorList>
            <person name="Zou C."/>
            <person name="Miki D."/>
            <person name="Li D."/>
            <person name="Tang Q."/>
            <person name="Xiao L."/>
            <person name="Rajput S."/>
            <person name="Deng P."/>
            <person name="Jia W."/>
            <person name="Huang R."/>
            <person name="Zhang M."/>
            <person name="Sun Y."/>
            <person name="Hu J."/>
            <person name="Fu X."/>
            <person name="Schnable P.S."/>
            <person name="Li F."/>
            <person name="Zhang H."/>
            <person name="Feng B."/>
            <person name="Zhu X."/>
            <person name="Liu R."/>
            <person name="Schnable J.C."/>
            <person name="Zhu J.-K."/>
            <person name="Zhang H."/>
        </authorList>
    </citation>
    <scope>NUCLEOTIDE SEQUENCE [LARGE SCALE GENOMIC DNA]</scope>
</reference>
<keyword evidence="5" id="KW-0560">Oxidoreductase</keyword>
<comment type="similarity">
    <text evidence="2">Belongs to the cysteine dioxygenase family.</text>
</comment>
<dbReference type="Gene3D" id="2.60.120.10">
    <property type="entry name" value="Jelly Rolls"/>
    <property type="match status" value="1"/>
</dbReference>
<dbReference type="InterPro" id="IPR012864">
    <property type="entry name" value="PCO/ADO"/>
</dbReference>
<dbReference type="GO" id="GO:0070483">
    <property type="term" value="P:detection of hypoxia"/>
    <property type="evidence" value="ECO:0007669"/>
    <property type="project" value="UniProtKB-ARBA"/>
</dbReference>
<dbReference type="CDD" id="cd20289">
    <property type="entry name" value="cupin_ADO"/>
    <property type="match status" value="1"/>
</dbReference>